<gene>
    <name evidence="2" type="ORF">H8K36_05265</name>
</gene>
<keyword evidence="3" id="KW-1185">Reference proteome</keyword>
<dbReference type="RefSeq" id="WP_186914749.1">
    <property type="nucleotide sequence ID" value="NZ_JACOFZ010000001.1"/>
</dbReference>
<accession>A0A923HPB3</accession>
<dbReference type="SUPFAM" id="SSF53850">
    <property type="entry name" value="Periplasmic binding protein-like II"/>
    <property type="match status" value="1"/>
</dbReference>
<dbReference type="EMBL" id="JACOFZ010000001">
    <property type="protein sequence ID" value="MBC3880775.1"/>
    <property type="molecule type" value="Genomic_DNA"/>
</dbReference>
<organism evidence="2 3">
    <name type="scientific">Undibacterium nitidum</name>
    <dbReference type="NCBI Taxonomy" id="2762298"/>
    <lineage>
        <taxon>Bacteria</taxon>
        <taxon>Pseudomonadati</taxon>
        <taxon>Pseudomonadota</taxon>
        <taxon>Betaproteobacteria</taxon>
        <taxon>Burkholderiales</taxon>
        <taxon>Oxalobacteraceae</taxon>
        <taxon>Undibacterium</taxon>
    </lineage>
</organism>
<reference evidence="2" key="1">
    <citation type="submission" date="2020-08" db="EMBL/GenBank/DDBJ databases">
        <title>Novel species isolated from subtropical streams in China.</title>
        <authorList>
            <person name="Lu H."/>
        </authorList>
    </citation>
    <scope>NUCLEOTIDE SEQUENCE</scope>
    <source>
        <strain evidence="2">LX22W</strain>
    </source>
</reference>
<feature type="chain" id="PRO_5037916042" evidence="1">
    <location>
        <begin position="23"/>
        <end position="262"/>
    </location>
</feature>
<protein>
    <submittedName>
        <fullName evidence="2">Transporter substrate-binding domain-containing protein</fullName>
    </submittedName>
</protein>
<evidence type="ECO:0000256" key="1">
    <source>
        <dbReference type="SAM" id="SignalP"/>
    </source>
</evidence>
<evidence type="ECO:0000313" key="3">
    <source>
        <dbReference type="Proteomes" id="UP000627446"/>
    </source>
</evidence>
<dbReference type="Proteomes" id="UP000627446">
    <property type="component" value="Unassembled WGS sequence"/>
</dbReference>
<evidence type="ECO:0000313" key="2">
    <source>
        <dbReference type="EMBL" id="MBC3880775.1"/>
    </source>
</evidence>
<feature type="signal peptide" evidence="1">
    <location>
        <begin position="1"/>
        <end position="22"/>
    </location>
</feature>
<comment type="caution">
    <text evidence="2">The sequence shown here is derived from an EMBL/GenBank/DDBJ whole genome shotgun (WGS) entry which is preliminary data.</text>
</comment>
<keyword evidence="1" id="KW-0732">Signal</keyword>
<dbReference type="AlphaFoldDB" id="A0A923HPB3"/>
<sequence length="262" mass="29994">MFRLRSLLLCVCLSMNAFNAFAQEVKKATVKLFLQENLDAQGRQIPVEAKVHEIIRFFEKETGLTFEPIILPWKRAQVETQNGHGIIYGFSKSVERLRRFHFSQAVITEKVWAITYGKPKPNFQSVEDLRGKVISIGRGFSHGLEFDQARGVVFTVEEDSASIASRFKKVVAKRSDLMLWPVRQMETSREVEDYVNKVLVAQASDRELRDKRFDVSDKPMFYDTVHFASAQGKFVDVIDKIDKAIDRGTKSGELAKVLKGYH</sequence>
<name>A0A923HPB3_9BURK</name>
<proteinExistence type="predicted"/>
<dbReference type="Gene3D" id="3.40.190.10">
    <property type="entry name" value="Periplasmic binding protein-like II"/>
    <property type="match status" value="2"/>
</dbReference>